<proteinExistence type="predicted"/>
<evidence type="ECO:0000256" key="3">
    <source>
        <dbReference type="ARBA" id="ARBA00022553"/>
    </source>
</evidence>
<evidence type="ECO:0000256" key="5">
    <source>
        <dbReference type="SAM" id="Coils"/>
    </source>
</evidence>
<dbReference type="InterPro" id="IPR051841">
    <property type="entry name" value="MT-Golgi_org_protein"/>
</dbReference>
<dbReference type="GO" id="GO:0005813">
    <property type="term" value="C:centrosome"/>
    <property type="evidence" value="ECO:0007669"/>
    <property type="project" value="TreeGrafter"/>
</dbReference>
<evidence type="ECO:0000259" key="7">
    <source>
        <dbReference type="Pfam" id="PF21670"/>
    </source>
</evidence>
<dbReference type="EMBL" id="JAHKSW010000017">
    <property type="protein sequence ID" value="KAG7322010.1"/>
    <property type="molecule type" value="Genomic_DNA"/>
</dbReference>
<evidence type="ECO:0000256" key="6">
    <source>
        <dbReference type="SAM" id="MobiDB-lite"/>
    </source>
</evidence>
<evidence type="ECO:0000256" key="1">
    <source>
        <dbReference type="ARBA" id="ARBA00004496"/>
    </source>
</evidence>
<dbReference type="Pfam" id="PF21670">
    <property type="entry name" value="HOOK_N_NuMA"/>
    <property type="match status" value="1"/>
</dbReference>
<accession>A0A9D3SFM3</accession>
<evidence type="ECO:0000256" key="2">
    <source>
        <dbReference type="ARBA" id="ARBA00022490"/>
    </source>
</evidence>
<keyword evidence="3" id="KW-0597">Phosphoprotein</keyword>
<feature type="coiled-coil region" evidence="5">
    <location>
        <begin position="843"/>
        <end position="1039"/>
    </location>
</feature>
<dbReference type="GO" id="GO:0000922">
    <property type="term" value="C:spindle pole"/>
    <property type="evidence" value="ECO:0007669"/>
    <property type="project" value="TreeGrafter"/>
</dbReference>
<reference evidence="8 9" key="1">
    <citation type="submission" date="2021-06" db="EMBL/GenBank/DDBJ databases">
        <title>Chromosome-level genome assembly of the red-tail catfish (Hemibagrus wyckioides).</title>
        <authorList>
            <person name="Shao F."/>
        </authorList>
    </citation>
    <scope>NUCLEOTIDE SEQUENCE [LARGE SCALE GENOMIC DNA]</scope>
    <source>
        <strain evidence="8">EC202008001</strain>
        <tissue evidence="8">Blood</tissue>
    </source>
</reference>
<feature type="domain" description="Nuclear mitotic apparatus protein 1 N-terminal hook" evidence="7">
    <location>
        <begin position="98"/>
        <end position="238"/>
    </location>
</feature>
<dbReference type="Gene3D" id="1.10.287.1490">
    <property type="match status" value="2"/>
</dbReference>
<evidence type="ECO:0000313" key="9">
    <source>
        <dbReference type="Proteomes" id="UP000824219"/>
    </source>
</evidence>
<keyword evidence="4 5" id="KW-0175">Coiled coil</keyword>
<sequence>MVGKMKLTNEDRQTIITLENVGLTFREIAKKAKVSEEFTRGKSDRKRSGSPESEDKFLKVNSLPDWQLAGQQLQPQLNVDRICKAFWSKKTVMALHPAKEEALLVWINGLQLDEPLQRITHLQDGILLLKLVYKLKGEEPSQTPVHLPQAERLSIVSDFLHNVCHVEECVILTLAKGRMLEMELIKVVLLLCYYGLVNNSLVPKVDYETELQMATMLRYVEQGTSGLSLRAGLDKLLSTSSLIQTSSVSSMSSISEDGSPIFPRARPLLVNFVELDTVASSSFVSSPLQELMSTPQVQVKQLRKELAREGDVRDELERELSERITLLSEKEGQISQLQHRLQRLQRDQEEMDKEHKATMTELQQKNEGLLTRVHEVLKQCRDLKTDNSQKERRIDELMEENGSLAAQVRNAFSQLARAEEEVAKLTEAHKSSQMEWGNRRDLLQRELSQAITDRECLSEQIQILQGKISVLEDELAKLSQQPQEKGEVLGPIVEREKLKQELTDLTLKLSQLEETISLLEKEKMSVETLLVEERRSFEKETLRLEGRISDLQQSINNIQAEKDAQEQASRTTQEALTSQIAALETDLAHLQRLEVQLTEEIATSAELRQQRGMLEAKVTSLEDMVNMLQSKCQNMEAENATQQEVLNAVRADLQNAQISLVEYEKKLADHQKVVEENTSLRARISALDDTIANLQTEIDAERKRGDELFIANEQQKAMMEEKFQKQEQKAHEMFAELETLSQELRKMKHQKLEAESCIERLTQEGVDLKASLVEERDRGQSQLALVNKAKEEREIELQQIITDNQSKISDLQCKIEGTVESLKQSESDLSVLKEKIISKDGELCTQQQELDHLKNKADNLQRQLLEVEGLSQQLSQDVAFKDREVQHFKVELEHREGEIQSLKVSLQSLEEKSSEMRDLHQKEVEKQRLAIAELKLQLAEAEKLISEKVKSLEDLAQQLKDLKEELSIERQRAATLEVSFKTSKEAHEVQEQTLRLEVTQLQQEIDGHLKKLEESFNEINSLKEEMSRQQDVALQKEREVSEDFAQLQNKLAEATTLATERQIELLRLQEEVQHQENLRAKAQELEETQRKELQREVTELQARVQELASLASEREIQLGSLCEKMKEQEDYNQKLLQKSEEALQKELENVVDLKGQLESAKNQTAAKNELLESTEEKLKQMELRYQQKDTLASEACQAKEALERTVNELSCKQKQDVDRYQQDLETLKKEKEHLCLMNESLQSKCQALQAESKEQQETLNAFKADLQSTQDGFERSLEALKKEKEHLQDKCQSLQTENKGQQEALNTLKADLQKTQEEYQKDLDIMKKENEHLSSVKQSLQIDCQNLQAENNNQHKAMDTLKADLQNTQNGFQQEVQTLKKEQEHLSTVNQSLQTECQTLQAENQKQQEILNALKVDLQNAQEGYQQELGTLKKEKDHLTSVNQSLEAECQDLQTENKIKLEELNVLKADLQNTQKEYQQEIESVKNEKEHLSSVTQSLQNECQTLQAEKTRQEEELNALKVDLQENKDKYEKDLEILTNEKDQFSSVNQSLQTECQALKLDNKEQQETLNALKVDLQNVQDRYSQELETLKKEQEHLCSVNQTLQSECENLQADLQESKYKYENKLETLRNEKEQLALVNQNLQSECQNLQAVKTGQGQELNALKADLQEGKNKYEKDLETLRNEKEQLAVVNQNLHAEKTGQQEKLNTLRTELQESQDKFQKDLETLKNEKIHLASVNQTLLEDLEAAQKVGAELVSVKEVAQQREIELENQVKELQVKIKEFSSLTDEKEIEIQNLHLEVKQQEASRLSAEESEKALRAELEAKVAHLQVQVEEACKLASGRESELSLLQDQYQESEKQKQDVCQANKVLEDTVSELRLKQKQEIEEYLQQLEALAKEKDVLTTTLQAERKAQQEALDDLHSGLQQEVKTLTKEKEHLSSVYQSLQRECDASQRLGAELEAKLKGRTESFRALKESLQKKEKQNQELQEQLKVKTETVEHYKVQVEKAKTHYNGKKQQLLEEQEARQSLQSALESSESEAKALKAELKLVSMELENIKASEKSLMVQIKSLETQLNYADRQLREQRKQGGQSVQVKHRVIPSENHRNPQSGSSDSLDLDLDDSLNADGSKQSVPGESSTPLVRSSERLAAKRRAQGEGSLETLYFTPMMPRVKKREGASQDHKLESSITSLGELTLDSARKLSASARRRRTTQVINITMTKKTPLSGAADADESFFSLHSAQSQPNLASHKSRPVSAEIFEDPSKLLSLPGYRRSNAHVSVPPRATSAFCVGSEYEPDHLSDDWMRIAELQSRNKYCLPHLKSSYPLEARASLGFSHLPVTDEDVRTGDPNETIRRASMIPSQLKDSVGTHRLSLAPPAPPTQSHAPSQRAPQVSKAREVRSTRSPLAAKRPAGQIQDSDTPEAKKLVSCFPRTPKGRNLRSANSQNIAPSPADRRQSMAFVIDNTPKKAGRGDSRLQRGINKLRKSPRTASTKSPKIPSSAKKLMKFRMKM</sequence>
<name>A0A9D3SFM3_9TELE</name>
<dbReference type="GO" id="GO:0000132">
    <property type="term" value="P:establishment of mitotic spindle orientation"/>
    <property type="evidence" value="ECO:0007669"/>
    <property type="project" value="TreeGrafter"/>
</dbReference>
<feature type="coiled-coil region" evidence="5">
    <location>
        <begin position="1065"/>
        <end position="1732"/>
    </location>
</feature>
<dbReference type="CDD" id="cd22224">
    <property type="entry name" value="HkD_NuMA"/>
    <property type="match status" value="1"/>
</dbReference>
<dbReference type="GO" id="GO:0008017">
    <property type="term" value="F:microtubule binding"/>
    <property type="evidence" value="ECO:0007669"/>
    <property type="project" value="TreeGrafter"/>
</dbReference>
<dbReference type="PANTHER" id="PTHR18902:SF24">
    <property type="entry name" value="NUCLEAR MITOTIC APPARATUS PROTEIN 1"/>
    <property type="match status" value="1"/>
</dbReference>
<dbReference type="PANTHER" id="PTHR18902">
    <property type="entry name" value="NUCLEAR MITOTIC APPARATUS PROTEIN 1-RELATED"/>
    <property type="match status" value="1"/>
</dbReference>
<feature type="region of interest" description="Disordered" evidence="6">
    <location>
        <begin position="35"/>
        <end position="56"/>
    </location>
</feature>
<feature type="region of interest" description="Disordered" evidence="6">
    <location>
        <begin position="2374"/>
        <end position="2515"/>
    </location>
</feature>
<protein>
    <recommendedName>
        <fullName evidence="7">Nuclear mitotic apparatus protein 1 N-terminal hook domain-containing protein</fullName>
    </recommendedName>
</protein>
<comment type="caution">
    <text evidence="8">The sequence shown here is derived from an EMBL/GenBank/DDBJ whole genome shotgun (WGS) entry which is preliminary data.</text>
</comment>
<feature type="compositionally biased region" description="Polar residues" evidence="6">
    <location>
        <begin position="2385"/>
        <end position="2395"/>
    </location>
</feature>
<evidence type="ECO:0000313" key="8">
    <source>
        <dbReference type="EMBL" id="KAG7322010.1"/>
    </source>
</evidence>
<dbReference type="GO" id="GO:0005876">
    <property type="term" value="C:spindle microtubule"/>
    <property type="evidence" value="ECO:0007669"/>
    <property type="project" value="TreeGrafter"/>
</dbReference>
<keyword evidence="2" id="KW-0963">Cytoplasm</keyword>
<dbReference type="GO" id="GO:0005737">
    <property type="term" value="C:cytoplasm"/>
    <property type="evidence" value="ECO:0007669"/>
    <property type="project" value="UniProtKB-SubCell"/>
</dbReference>
<organism evidence="8 9">
    <name type="scientific">Hemibagrus wyckioides</name>
    <dbReference type="NCBI Taxonomy" id="337641"/>
    <lineage>
        <taxon>Eukaryota</taxon>
        <taxon>Metazoa</taxon>
        <taxon>Chordata</taxon>
        <taxon>Craniata</taxon>
        <taxon>Vertebrata</taxon>
        <taxon>Euteleostomi</taxon>
        <taxon>Actinopterygii</taxon>
        <taxon>Neopterygii</taxon>
        <taxon>Teleostei</taxon>
        <taxon>Ostariophysi</taxon>
        <taxon>Siluriformes</taxon>
        <taxon>Bagridae</taxon>
        <taxon>Hemibagrus</taxon>
    </lineage>
</organism>
<dbReference type="InterPro" id="IPR048724">
    <property type="entry name" value="NuMA_N_HOOK"/>
</dbReference>
<keyword evidence="9" id="KW-1185">Reference proteome</keyword>
<evidence type="ECO:0000256" key="4">
    <source>
        <dbReference type="ARBA" id="ARBA00023054"/>
    </source>
</evidence>
<feature type="region of interest" description="Disordered" evidence="6">
    <location>
        <begin position="2086"/>
        <end position="2159"/>
    </location>
</feature>
<comment type="subcellular location">
    <subcellularLocation>
        <location evidence="1">Cytoplasm</location>
    </subcellularLocation>
</comment>
<dbReference type="Proteomes" id="UP000824219">
    <property type="component" value="Linkage Group LG17"/>
</dbReference>
<feature type="coiled-coil region" evidence="5">
    <location>
        <begin position="299"/>
        <end position="764"/>
    </location>
</feature>
<dbReference type="OrthoDB" id="2436455at2759"/>
<feature type="compositionally biased region" description="Polar residues" evidence="6">
    <location>
        <begin position="2129"/>
        <end position="2145"/>
    </location>
</feature>
<gene>
    <name evidence="8" type="ORF">KOW79_014868</name>
</gene>